<evidence type="ECO:0000313" key="2">
    <source>
        <dbReference type="EMBL" id="SEL53714.1"/>
    </source>
</evidence>
<name>A0A1H7R1D0_STRJI</name>
<evidence type="ECO:0000313" key="3">
    <source>
        <dbReference type="Proteomes" id="UP000183015"/>
    </source>
</evidence>
<dbReference type="RefSeq" id="WP_052438565.1">
    <property type="nucleotide sequence ID" value="NZ_BBPN01000009.1"/>
</dbReference>
<dbReference type="OrthoDB" id="3744914at2"/>
<dbReference type="AlphaFoldDB" id="A0A1H7R1D0"/>
<proteinExistence type="predicted"/>
<feature type="domain" description="4Fe-4S Wbl-type" evidence="1">
    <location>
        <begin position="19"/>
        <end position="85"/>
    </location>
</feature>
<evidence type="ECO:0000259" key="1">
    <source>
        <dbReference type="PROSITE" id="PS51674"/>
    </source>
</evidence>
<sequence>MTVLHVPAFVPPTADEVLPCTRQPDLFFAPDDAAESTLQRTTRVAQARRLCDACPDRRRHQCRTWALRHQEWGIWGGHTEREHGSRAR</sequence>
<dbReference type="Pfam" id="PF02467">
    <property type="entry name" value="Whib"/>
    <property type="match status" value="1"/>
</dbReference>
<dbReference type="Proteomes" id="UP000183015">
    <property type="component" value="Unassembled WGS sequence"/>
</dbReference>
<protein>
    <submittedName>
        <fullName evidence="2">Transcription factor WhiB</fullName>
    </submittedName>
</protein>
<organism evidence="2 3">
    <name type="scientific">Streptacidiphilus jiangxiensis</name>
    <dbReference type="NCBI Taxonomy" id="235985"/>
    <lineage>
        <taxon>Bacteria</taxon>
        <taxon>Bacillati</taxon>
        <taxon>Actinomycetota</taxon>
        <taxon>Actinomycetes</taxon>
        <taxon>Kitasatosporales</taxon>
        <taxon>Streptomycetaceae</taxon>
        <taxon>Streptacidiphilus</taxon>
    </lineage>
</organism>
<dbReference type="STRING" id="235985.SAMN05414137_109312"/>
<keyword evidence="3" id="KW-1185">Reference proteome</keyword>
<dbReference type="EMBL" id="FOAZ01000009">
    <property type="protein sequence ID" value="SEL53714.1"/>
    <property type="molecule type" value="Genomic_DNA"/>
</dbReference>
<dbReference type="InterPro" id="IPR034768">
    <property type="entry name" value="4FE4S_WBL"/>
</dbReference>
<accession>A0A1H7R1D0</accession>
<dbReference type="PROSITE" id="PS51674">
    <property type="entry name" value="4FE4S_WBL"/>
    <property type="match status" value="1"/>
</dbReference>
<reference evidence="3" key="1">
    <citation type="submission" date="2016-10" db="EMBL/GenBank/DDBJ databases">
        <authorList>
            <person name="Varghese N."/>
        </authorList>
    </citation>
    <scope>NUCLEOTIDE SEQUENCE [LARGE SCALE GENOMIC DNA]</scope>
    <source>
        <strain evidence="3">DSM 45096 / BCRC 16803 / CGMCC 4.1857 / CIP 109030 / JCM 12277 / KCTC 19219 / NBRC 100920 / 33214</strain>
    </source>
</reference>
<gene>
    <name evidence="2" type="ORF">SAMN05414137_109312</name>
</gene>